<evidence type="ECO:0000313" key="1">
    <source>
        <dbReference type="EMBL" id="QEH38953.1"/>
    </source>
</evidence>
<dbReference type="AlphaFoldDB" id="A0A5B9WEQ5"/>
<reference evidence="1 2" key="1">
    <citation type="submission" date="2019-08" db="EMBL/GenBank/DDBJ databases">
        <title>Deep-cultivation of Planctomycetes and their phenomic and genomic characterization uncovers novel biology.</title>
        <authorList>
            <person name="Wiegand S."/>
            <person name="Jogler M."/>
            <person name="Boedeker C."/>
            <person name="Pinto D."/>
            <person name="Vollmers J."/>
            <person name="Rivas-Marin E."/>
            <person name="Kohn T."/>
            <person name="Peeters S.H."/>
            <person name="Heuer A."/>
            <person name="Rast P."/>
            <person name="Oberbeckmann S."/>
            <person name="Bunk B."/>
            <person name="Jeske O."/>
            <person name="Meyerdierks A."/>
            <person name="Storesund J.E."/>
            <person name="Kallscheuer N."/>
            <person name="Luecker S."/>
            <person name="Lage O.M."/>
            <person name="Pohl T."/>
            <person name="Merkel B.J."/>
            <person name="Hornburger P."/>
            <person name="Mueller R.-W."/>
            <person name="Bruemmer F."/>
            <person name="Labrenz M."/>
            <person name="Spormann A.M."/>
            <person name="Op den Camp H."/>
            <person name="Overmann J."/>
            <person name="Amann R."/>
            <person name="Jetten M.S.M."/>
            <person name="Mascher T."/>
            <person name="Medema M.H."/>
            <person name="Devos D.P."/>
            <person name="Kaster A.-K."/>
            <person name="Ovreas L."/>
            <person name="Rohde M."/>
            <person name="Galperin M.Y."/>
            <person name="Jogler C."/>
        </authorList>
    </citation>
    <scope>NUCLEOTIDE SEQUENCE [LARGE SCALE GENOMIC DNA]</scope>
    <source>
        <strain evidence="1 2">OJF2</strain>
    </source>
</reference>
<dbReference type="EMBL" id="CP042997">
    <property type="protein sequence ID" value="QEH38953.1"/>
    <property type="molecule type" value="Genomic_DNA"/>
</dbReference>
<sequence>MSRKSMVLAMVGLGAAGLFAGLMRRVDRGPAGEGPRGAGMIFEDCPKCANRVVLSPGRLTHCDSCGQQLAACERCGATIGEPDVAGHAAGAAWLCERHRDEEGWESDRLREFATEDALRPPAETPRAIEARCLIRGADSRCLREPQGAIRGSVSVRQAHAC</sequence>
<name>A0A5B9WEQ5_9BACT</name>
<dbReference type="Proteomes" id="UP000324233">
    <property type="component" value="Chromosome"/>
</dbReference>
<organism evidence="1 2">
    <name type="scientific">Aquisphaera giovannonii</name>
    <dbReference type="NCBI Taxonomy" id="406548"/>
    <lineage>
        <taxon>Bacteria</taxon>
        <taxon>Pseudomonadati</taxon>
        <taxon>Planctomycetota</taxon>
        <taxon>Planctomycetia</taxon>
        <taxon>Isosphaerales</taxon>
        <taxon>Isosphaeraceae</taxon>
        <taxon>Aquisphaera</taxon>
    </lineage>
</organism>
<dbReference type="KEGG" id="agv:OJF2_75630"/>
<protein>
    <submittedName>
        <fullName evidence="1">Uncharacterized protein</fullName>
    </submittedName>
</protein>
<proteinExistence type="predicted"/>
<accession>A0A5B9WEQ5</accession>
<keyword evidence="2" id="KW-1185">Reference proteome</keyword>
<evidence type="ECO:0000313" key="2">
    <source>
        <dbReference type="Proteomes" id="UP000324233"/>
    </source>
</evidence>
<gene>
    <name evidence="1" type="ORF">OJF2_75630</name>
</gene>